<protein>
    <submittedName>
        <fullName evidence="1">Uncharacterized protein</fullName>
    </submittedName>
</protein>
<dbReference type="EMBL" id="DRUB01000062">
    <property type="protein sequence ID" value="HHR95903.1"/>
    <property type="molecule type" value="Genomic_DNA"/>
</dbReference>
<reference evidence="1" key="1">
    <citation type="journal article" date="2020" name="mSystems">
        <title>Genome- and Community-Level Interaction Insights into Carbon Utilization and Element Cycling Functions of Hydrothermarchaeota in Hydrothermal Sediment.</title>
        <authorList>
            <person name="Zhou Z."/>
            <person name="Liu Y."/>
            <person name="Xu W."/>
            <person name="Pan J."/>
            <person name="Luo Z.H."/>
            <person name="Li M."/>
        </authorList>
    </citation>
    <scope>NUCLEOTIDE SEQUENCE [LARGE SCALE GENOMIC DNA]</scope>
    <source>
        <strain evidence="1">SpSt-1</strain>
    </source>
</reference>
<accession>A0A7C5USV8</accession>
<evidence type="ECO:0000313" key="1">
    <source>
        <dbReference type="EMBL" id="HHR95903.1"/>
    </source>
</evidence>
<comment type="caution">
    <text evidence="1">The sequence shown here is derived from an EMBL/GenBank/DDBJ whole genome shotgun (WGS) entry which is preliminary data.</text>
</comment>
<gene>
    <name evidence="1" type="ORF">ENL47_03570</name>
</gene>
<proteinExistence type="predicted"/>
<sequence>MYYTILNETLNSLAKEICKERRVLCITSDNSILAKLIFTWLENFLYIDPKECAEDIECVRKLFEIHGEVMRLALEDKYFYYIDKDLLIKIIDKLLSL</sequence>
<organism evidence="1">
    <name type="scientific">Ignisphaera aggregans</name>
    <dbReference type="NCBI Taxonomy" id="334771"/>
    <lineage>
        <taxon>Archaea</taxon>
        <taxon>Thermoproteota</taxon>
        <taxon>Thermoprotei</taxon>
        <taxon>Desulfurococcales</taxon>
        <taxon>Desulfurococcaceae</taxon>
        <taxon>Ignisphaera</taxon>
    </lineage>
</organism>
<name>A0A7C5USV8_9CREN</name>
<dbReference type="AlphaFoldDB" id="A0A7C5USV8"/>